<evidence type="ECO:0000256" key="1">
    <source>
        <dbReference type="ARBA" id="ARBA00010373"/>
    </source>
</evidence>
<dbReference type="GO" id="GO:0005829">
    <property type="term" value="C:cytosol"/>
    <property type="evidence" value="ECO:0007669"/>
    <property type="project" value="TreeGrafter"/>
</dbReference>
<dbReference type="GO" id="GO:0009117">
    <property type="term" value="P:nucleotide metabolic process"/>
    <property type="evidence" value="ECO:0007669"/>
    <property type="project" value="InterPro"/>
</dbReference>
<dbReference type="Pfam" id="PF01676">
    <property type="entry name" value="Metalloenzyme"/>
    <property type="match status" value="1"/>
</dbReference>
<dbReference type="AlphaFoldDB" id="A0A2X1JY90"/>
<name>A0A2X1JY90_ECOLX</name>
<dbReference type="SUPFAM" id="SSF53649">
    <property type="entry name" value="Alkaline phosphatase-like"/>
    <property type="match status" value="1"/>
</dbReference>
<dbReference type="PANTHER" id="PTHR21110">
    <property type="entry name" value="PHOSPHOPENTOMUTASE"/>
    <property type="match status" value="1"/>
</dbReference>
<feature type="domain" description="Metalloenzyme" evidence="4">
    <location>
        <begin position="2"/>
        <end position="163"/>
    </location>
</feature>
<sequence length="183" mass="20045">MGYGVDKKVQVPQKLYEAGVPTVLVGKVADIVSNPYGVSWQNLVDSQRIMDITLDEFNTHPAAFICTNIQETDLAGHAEDVARYAERLQVVDRNLARLVEAMQPDDCLVVMADHGNDPTIGHSHHTREVVPVLVYQQGLVATQLGVRTTLSDVGATVCEFFRAPPPQNGRSFLSSLRFAGDTL</sequence>
<protein>
    <submittedName>
        <fullName evidence="5">Metalloenzyme superfamily protein</fullName>
    </submittedName>
</protein>
<keyword evidence="3" id="KW-0464">Manganese</keyword>
<keyword evidence="2" id="KW-0479">Metal-binding</keyword>
<dbReference type="InterPro" id="IPR006124">
    <property type="entry name" value="Metalloenzyme"/>
</dbReference>
<dbReference type="Gene3D" id="3.40.720.10">
    <property type="entry name" value="Alkaline Phosphatase, subunit A"/>
    <property type="match status" value="1"/>
</dbReference>
<dbReference type="GO" id="GO:0043094">
    <property type="term" value="P:metabolic compound salvage"/>
    <property type="evidence" value="ECO:0007669"/>
    <property type="project" value="InterPro"/>
</dbReference>
<dbReference type="InterPro" id="IPR017850">
    <property type="entry name" value="Alkaline_phosphatase_core_sf"/>
</dbReference>
<dbReference type="NCBIfam" id="NF009049">
    <property type="entry name" value="PRK12383.1"/>
    <property type="match status" value="1"/>
</dbReference>
<proteinExistence type="inferred from homology"/>
<dbReference type="EMBL" id="UARS01000006">
    <property type="protein sequence ID" value="SPW45412.1"/>
    <property type="molecule type" value="Genomic_DNA"/>
</dbReference>
<evidence type="ECO:0000313" key="6">
    <source>
        <dbReference type="Proteomes" id="UP000250561"/>
    </source>
</evidence>
<evidence type="ECO:0000259" key="4">
    <source>
        <dbReference type="Pfam" id="PF01676"/>
    </source>
</evidence>
<dbReference type="Proteomes" id="UP000250561">
    <property type="component" value="Unassembled WGS sequence"/>
</dbReference>
<gene>
    <name evidence="5" type="primary">yhfW_3</name>
    <name evidence="5" type="ORF">NCTC11126_02676</name>
</gene>
<accession>A0A2X1JY90</accession>
<dbReference type="PANTHER" id="PTHR21110:SF0">
    <property type="entry name" value="PHOSPHOPENTOMUTASE"/>
    <property type="match status" value="1"/>
</dbReference>
<dbReference type="InterPro" id="IPR010045">
    <property type="entry name" value="DeoB"/>
</dbReference>
<reference evidence="5 6" key="1">
    <citation type="submission" date="2018-06" db="EMBL/GenBank/DDBJ databases">
        <authorList>
            <consortium name="Pathogen Informatics"/>
            <person name="Doyle S."/>
        </authorList>
    </citation>
    <scope>NUCLEOTIDE SEQUENCE [LARGE SCALE GENOMIC DNA]</scope>
    <source>
        <strain evidence="5 6">NCTC11126</strain>
    </source>
</reference>
<comment type="similarity">
    <text evidence="1">Belongs to the phosphopentomutase family.</text>
</comment>
<evidence type="ECO:0000313" key="5">
    <source>
        <dbReference type="EMBL" id="SPW45412.1"/>
    </source>
</evidence>
<evidence type="ECO:0000256" key="2">
    <source>
        <dbReference type="ARBA" id="ARBA00022723"/>
    </source>
</evidence>
<organism evidence="5 6">
    <name type="scientific">Escherichia coli</name>
    <dbReference type="NCBI Taxonomy" id="562"/>
    <lineage>
        <taxon>Bacteria</taxon>
        <taxon>Pseudomonadati</taxon>
        <taxon>Pseudomonadota</taxon>
        <taxon>Gammaproteobacteria</taxon>
        <taxon>Enterobacterales</taxon>
        <taxon>Enterobacteriaceae</taxon>
        <taxon>Escherichia</taxon>
    </lineage>
</organism>
<evidence type="ECO:0000256" key="3">
    <source>
        <dbReference type="ARBA" id="ARBA00023211"/>
    </source>
</evidence>
<dbReference type="GO" id="GO:0008973">
    <property type="term" value="F:phosphopentomutase activity"/>
    <property type="evidence" value="ECO:0007669"/>
    <property type="project" value="InterPro"/>
</dbReference>
<dbReference type="GO" id="GO:0000287">
    <property type="term" value="F:magnesium ion binding"/>
    <property type="evidence" value="ECO:0007669"/>
    <property type="project" value="InterPro"/>
</dbReference>